<reference evidence="1 2" key="1">
    <citation type="submission" date="2020-04" db="EMBL/GenBank/DDBJ databases">
        <title>Perkinsus olseni comparative genomics.</title>
        <authorList>
            <person name="Bogema D.R."/>
        </authorList>
    </citation>
    <scope>NUCLEOTIDE SEQUENCE [LARGE SCALE GENOMIC DNA]</scope>
    <source>
        <strain evidence="1">00978-12</strain>
    </source>
</reference>
<dbReference type="EMBL" id="JABANP010000404">
    <property type="protein sequence ID" value="KAF4682848.1"/>
    <property type="molecule type" value="Genomic_DNA"/>
</dbReference>
<organism evidence="1 2">
    <name type="scientific">Perkinsus olseni</name>
    <name type="common">Perkinsus atlanticus</name>
    <dbReference type="NCBI Taxonomy" id="32597"/>
    <lineage>
        <taxon>Eukaryota</taxon>
        <taxon>Sar</taxon>
        <taxon>Alveolata</taxon>
        <taxon>Perkinsozoa</taxon>
        <taxon>Perkinsea</taxon>
        <taxon>Perkinsida</taxon>
        <taxon>Perkinsidae</taxon>
        <taxon>Perkinsus</taxon>
    </lineage>
</organism>
<proteinExistence type="predicted"/>
<feature type="non-terminal residue" evidence="1">
    <location>
        <position position="457"/>
    </location>
</feature>
<protein>
    <submittedName>
        <fullName evidence="1">Uncharacterized protein</fullName>
    </submittedName>
</protein>
<sequence length="457" mass="50426">CCGSFVEGMVEASEQSASDELLEEAIELSGIIKMSRVFPSSCSKDLLLQVFDDVCASLGYTVYEKASTSTTALKDLSLSSPALLKCVSPVWNRSQSMVKNLAVCRCTVKSSSGSADEKSSEGSGEFKMLVFTASDSPSNREVETQLEAKLGGLSHYWMSVMHGAIEENGSGRGAEDAYEFFRGILENMNYSVGLEAASFCEEFRRKYLPREEPSWTLPHLPEPTTEVDAAAERITASIRKNILAQGLSVAQDVMYREYLPSATCCVRRYLYGRVGGILWNIYCRYYSQDDKEFVYRCDRLRGRYTVESLPALCGVREDFIGQAGESSDLQQLYVAGSERLHEVEDAMKAEGGFYPTAMETLLSVAPLLREDAAKASEGRKELIDMDDLMPVYIFALLMSGMTKPFAVWHLLLDTLSEEERLQGEGKAVALLEGSSTAISFGKWGEVQDGSEANFVAQ</sequence>
<evidence type="ECO:0000313" key="2">
    <source>
        <dbReference type="Proteomes" id="UP000541610"/>
    </source>
</evidence>
<gene>
    <name evidence="1" type="ORF">FOZ60_010052</name>
</gene>
<comment type="caution">
    <text evidence="1">The sequence shown here is derived from an EMBL/GenBank/DDBJ whole genome shotgun (WGS) entry which is preliminary data.</text>
</comment>
<name>A0A7J6NG94_PEROL</name>
<dbReference type="AlphaFoldDB" id="A0A7J6NG94"/>
<evidence type="ECO:0000313" key="1">
    <source>
        <dbReference type="EMBL" id="KAF4682848.1"/>
    </source>
</evidence>
<dbReference type="Proteomes" id="UP000541610">
    <property type="component" value="Unassembled WGS sequence"/>
</dbReference>
<accession>A0A7J6NG94</accession>